<evidence type="ECO:0000256" key="4">
    <source>
        <dbReference type="ARBA" id="ARBA00022989"/>
    </source>
</evidence>
<feature type="transmembrane region" description="Helical" evidence="6">
    <location>
        <begin position="258"/>
        <end position="281"/>
    </location>
</feature>
<comment type="subcellular location">
    <subcellularLocation>
        <location evidence="1">Membrane</location>
        <topology evidence="1">Multi-pass membrane protein</topology>
    </subcellularLocation>
</comment>
<proteinExistence type="inferred from homology"/>
<dbReference type="STRING" id="1413211.U473_11660"/>
<evidence type="ECO:0000313" key="8">
    <source>
        <dbReference type="Proteomes" id="UP000070352"/>
    </source>
</evidence>
<dbReference type="RefSeq" id="WP_068726525.1">
    <property type="nucleotide sequence ID" value="NZ_LSKU01000001.1"/>
</dbReference>
<evidence type="ECO:0000256" key="5">
    <source>
        <dbReference type="ARBA" id="ARBA00023136"/>
    </source>
</evidence>
<dbReference type="AlphaFoldDB" id="A0A135L6K2"/>
<feature type="transmembrane region" description="Helical" evidence="6">
    <location>
        <begin position="149"/>
        <end position="169"/>
    </location>
</feature>
<dbReference type="Gene3D" id="1.20.1730.10">
    <property type="entry name" value="Sodium/glucose cotransporter"/>
    <property type="match status" value="1"/>
</dbReference>
<evidence type="ECO:0000313" key="7">
    <source>
        <dbReference type="EMBL" id="KXG44602.1"/>
    </source>
</evidence>
<feature type="transmembrane region" description="Helical" evidence="6">
    <location>
        <begin position="176"/>
        <end position="196"/>
    </location>
</feature>
<evidence type="ECO:0000256" key="6">
    <source>
        <dbReference type="SAM" id="Phobius"/>
    </source>
</evidence>
<keyword evidence="5 6" id="KW-0472">Membrane</keyword>
<dbReference type="InterPro" id="IPR001734">
    <property type="entry name" value="Na/solute_symporter"/>
</dbReference>
<accession>A0A135L6K2</accession>
<feature type="transmembrane region" description="Helical" evidence="6">
    <location>
        <begin position="6"/>
        <end position="27"/>
    </location>
</feature>
<comment type="similarity">
    <text evidence="2">Belongs to the sodium:solute symporter (SSF) (TC 2.A.21) family.</text>
</comment>
<name>A0A135L6K2_9BACI</name>
<keyword evidence="8" id="KW-1185">Reference proteome</keyword>
<dbReference type="InterPro" id="IPR018212">
    <property type="entry name" value="Na/solute_symporter_CS"/>
</dbReference>
<dbReference type="GO" id="GO:0022857">
    <property type="term" value="F:transmembrane transporter activity"/>
    <property type="evidence" value="ECO:0007669"/>
    <property type="project" value="InterPro"/>
</dbReference>
<feature type="transmembrane region" description="Helical" evidence="6">
    <location>
        <begin position="39"/>
        <end position="62"/>
    </location>
</feature>
<feature type="transmembrane region" description="Helical" evidence="6">
    <location>
        <begin position="224"/>
        <end position="246"/>
    </location>
</feature>
<comment type="caution">
    <text evidence="7">The sequence shown here is derived from an EMBL/GenBank/DDBJ whole genome shotgun (WGS) entry which is preliminary data.</text>
</comment>
<evidence type="ECO:0000256" key="2">
    <source>
        <dbReference type="ARBA" id="ARBA00006434"/>
    </source>
</evidence>
<dbReference type="PROSITE" id="PS00456">
    <property type="entry name" value="NA_SOLUT_SYMP_1"/>
    <property type="match status" value="1"/>
</dbReference>
<feature type="transmembrane region" description="Helical" evidence="6">
    <location>
        <begin position="378"/>
        <end position="398"/>
    </location>
</feature>
<dbReference type="Proteomes" id="UP000070352">
    <property type="component" value="Unassembled WGS sequence"/>
</dbReference>
<dbReference type="InterPro" id="IPR038377">
    <property type="entry name" value="Na/Glc_symporter_sf"/>
</dbReference>
<dbReference type="OrthoDB" id="2516957at2"/>
<reference evidence="7 8" key="1">
    <citation type="submission" date="2016-02" db="EMBL/GenBank/DDBJ databases">
        <title>Draft Genome for Tepidibacillus decaturensis nov. sp. Strain Z9, an Anaerobic, Moderately Thermophilic and Heterotrophic Bacterium from Deep Subsurface of the Illinois Basin, USA.</title>
        <authorList>
            <person name="Dong Y."/>
            <person name="Chang J.Y."/>
            <person name="Sanford R."/>
            <person name="Fouke B.W."/>
        </authorList>
    </citation>
    <scope>NUCLEOTIDE SEQUENCE [LARGE SCALE GENOMIC DNA]</scope>
    <source>
        <strain evidence="7 8">Z9</strain>
    </source>
</reference>
<sequence length="417" mass="47943">MDWSFLNLILIYLIFWVFQHIGTHLTIRNYIFGTSTFGMSIGALILLSHLLNGQMMIISLWLMKQYGIWASFLYAILSALGIGWIGRLARKIRTDMDHSETLIDLLTKRLSSKGTLFILGFLLIGSIQFFLLQGIWIGSIMEKLFSVPYGLTVAIFFLAASVLAGLGGFDAIRKMSILQMTFVLFVAMFLPISIFLRKGIDTTFQELQHIPHLLAPLKWEDSTVFSIILIITFFSWITDISLWQRFFSIKPAKISSSFNLAAFSWFSLSMAFVTLNLFTATEGFAINIFSLPAYLVAKKHHLILLLFMLSVFSVLMMTWMTRLQAFTSLFLVIRGRYSKHSRDIIQEGYFFSLGIGFFMFLFSLLFKQEEIDTIHFMIVWNMVIGISLFVVLFTLYFLKIIKIVKNEQSLAKKSQKE</sequence>
<feature type="transmembrane region" description="Helical" evidence="6">
    <location>
        <begin position="344"/>
        <end position="366"/>
    </location>
</feature>
<dbReference type="EMBL" id="LSKU01000001">
    <property type="protein sequence ID" value="KXG44602.1"/>
    <property type="molecule type" value="Genomic_DNA"/>
</dbReference>
<organism evidence="7 8">
    <name type="scientific">Tepidibacillus decaturensis</name>
    <dbReference type="NCBI Taxonomy" id="1413211"/>
    <lineage>
        <taxon>Bacteria</taxon>
        <taxon>Bacillati</taxon>
        <taxon>Bacillota</taxon>
        <taxon>Bacilli</taxon>
        <taxon>Bacillales</taxon>
        <taxon>Bacillaceae</taxon>
        <taxon>Tepidibacillus</taxon>
    </lineage>
</organism>
<feature type="transmembrane region" description="Helical" evidence="6">
    <location>
        <begin position="116"/>
        <end position="137"/>
    </location>
</feature>
<dbReference type="GO" id="GO:0016020">
    <property type="term" value="C:membrane"/>
    <property type="evidence" value="ECO:0007669"/>
    <property type="project" value="UniProtKB-SubCell"/>
</dbReference>
<feature type="transmembrane region" description="Helical" evidence="6">
    <location>
        <begin position="68"/>
        <end position="86"/>
    </location>
</feature>
<evidence type="ECO:0000256" key="1">
    <source>
        <dbReference type="ARBA" id="ARBA00004141"/>
    </source>
</evidence>
<dbReference type="PROSITE" id="PS50283">
    <property type="entry name" value="NA_SOLUT_SYMP_3"/>
    <property type="match status" value="1"/>
</dbReference>
<keyword evidence="3 6" id="KW-0812">Transmembrane</keyword>
<gene>
    <name evidence="7" type="ORF">U473_11660</name>
</gene>
<feature type="transmembrane region" description="Helical" evidence="6">
    <location>
        <begin position="301"/>
        <end position="323"/>
    </location>
</feature>
<evidence type="ECO:0000256" key="3">
    <source>
        <dbReference type="ARBA" id="ARBA00022692"/>
    </source>
</evidence>
<protein>
    <submittedName>
        <fullName evidence="7">Uncharacterized protein</fullName>
    </submittedName>
</protein>
<keyword evidence="4 6" id="KW-1133">Transmembrane helix</keyword>